<dbReference type="GO" id="GO:0006915">
    <property type="term" value="P:apoptotic process"/>
    <property type="evidence" value="ECO:0007669"/>
    <property type="project" value="UniProtKB-KW"/>
</dbReference>
<evidence type="ECO:0000256" key="2">
    <source>
        <dbReference type="ARBA" id="ARBA00022703"/>
    </source>
</evidence>
<gene>
    <name evidence="6" type="ORF">B0H15DRAFT_978413</name>
</gene>
<name>A0AAD6U9W6_9AGAR</name>
<evidence type="ECO:0000313" key="6">
    <source>
        <dbReference type="EMBL" id="KAJ7090854.1"/>
    </source>
</evidence>
<dbReference type="EMBL" id="JARJCN010000021">
    <property type="protein sequence ID" value="KAJ7090854.1"/>
    <property type="molecule type" value="Genomic_DNA"/>
</dbReference>
<reference evidence="6" key="1">
    <citation type="submission" date="2023-03" db="EMBL/GenBank/DDBJ databases">
        <title>Massive genome expansion in bonnet fungi (Mycena s.s.) driven by repeated elements and novel gene families across ecological guilds.</title>
        <authorList>
            <consortium name="Lawrence Berkeley National Laboratory"/>
            <person name="Harder C.B."/>
            <person name="Miyauchi S."/>
            <person name="Viragh M."/>
            <person name="Kuo A."/>
            <person name="Thoen E."/>
            <person name="Andreopoulos B."/>
            <person name="Lu D."/>
            <person name="Skrede I."/>
            <person name="Drula E."/>
            <person name="Henrissat B."/>
            <person name="Morin E."/>
            <person name="Kohler A."/>
            <person name="Barry K."/>
            <person name="LaButti K."/>
            <person name="Morin E."/>
            <person name="Salamov A."/>
            <person name="Lipzen A."/>
            <person name="Mereny Z."/>
            <person name="Hegedus B."/>
            <person name="Baldrian P."/>
            <person name="Stursova M."/>
            <person name="Weitz H."/>
            <person name="Taylor A."/>
            <person name="Grigoriev I.V."/>
            <person name="Nagy L.G."/>
            <person name="Martin F."/>
            <person name="Kauserud H."/>
        </authorList>
    </citation>
    <scope>NUCLEOTIDE SEQUENCE</scope>
    <source>
        <strain evidence="6">CBHHK173m</strain>
    </source>
</reference>
<evidence type="ECO:0000256" key="4">
    <source>
        <dbReference type="SAM" id="MobiDB-lite"/>
    </source>
</evidence>
<comment type="similarity">
    <text evidence="1">Belongs to the peptidase C14B family.</text>
</comment>
<dbReference type="PANTHER" id="PTHR48104:SF30">
    <property type="entry name" value="METACASPASE-1"/>
    <property type="match status" value="1"/>
</dbReference>
<keyword evidence="3" id="KW-0645">Protease</keyword>
<dbReference type="AlphaFoldDB" id="A0AAD6U9W6"/>
<organism evidence="6 7">
    <name type="scientific">Mycena belliarum</name>
    <dbReference type="NCBI Taxonomy" id="1033014"/>
    <lineage>
        <taxon>Eukaryota</taxon>
        <taxon>Fungi</taxon>
        <taxon>Dikarya</taxon>
        <taxon>Basidiomycota</taxon>
        <taxon>Agaricomycotina</taxon>
        <taxon>Agaricomycetes</taxon>
        <taxon>Agaricomycetidae</taxon>
        <taxon>Agaricales</taxon>
        <taxon>Marasmiineae</taxon>
        <taxon>Mycenaceae</taxon>
        <taxon>Mycena</taxon>
    </lineage>
</organism>
<comment type="caution">
    <text evidence="6">The sequence shown here is derived from an EMBL/GenBank/DDBJ whole genome shotgun (WGS) entry which is preliminary data.</text>
</comment>
<dbReference type="GO" id="GO:0005737">
    <property type="term" value="C:cytoplasm"/>
    <property type="evidence" value="ECO:0007669"/>
    <property type="project" value="TreeGrafter"/>
</dbReference>
<keyword evidence="3" id="KW-0378">Hydrolase</keyword>
<feature type="region of interest" description="Disordered" evidence="4">
    <location>
        <begin position="384"/>
        <end position="403"/>
    </location>
</feature>
<evidence type="ECO:0000313" key="7">
    <source>
        <dbReference type="Proteomes" id="UP001222325"/>
    </source>
</evidence>
<evidence type="ECO:0000259" key="5">
    <source>
        <dbReference type="Pfam" id="PF00656"/>
    </source>
</evidence>
<keyword evidence="7" id="KW-1185">Reference proteome</keyword>
<dbReference type="PANTHER" id="PTHR48104">
    <property type="entry name" value="METACASPASE-4"/>
    <property type="match status" value="1"/>
</dbReference>
<dbReference type="InterPro" id="IPR050452">
    <property type="entry name" value="Metacaspase"/>
</dbReference>
<dbReference type="Gene3D" id="3.40.50.12660">
    <property type="match status" value="1"/>
</dbReference>
<feature type="domain" description="Peptidase C14 caspase" evidence="5">
    <location>
        <begin position="18"/>
        <end position="347"/>
    </location>
</feature>
<dbReference type="Proteomes" id="UP001222325">
    <property type="component" value="Unassembled WGS sequence"/>
</dbReference>
<dbReference type="InterPro" id="IPR029030">
    <property type="entry name" value="Caspase-like_dom_sf"/>
</dbReference>
<dbReference type="InterPro" id="IPR011600">
    <property type="entry name" value="Pept_C14_caspase"/>
</dbReference>
<keyword evidence="3" id="KW-0788">Thiol protease</keyword>
<protein>
    <submittedName>
        <fullName evidence="6">Caspase domain-containing protein</fullName>
    </submittedName>
</protein>
<dbReference type="GO" id="GO:0004197">
    <property type="term" value="F:cysteine-type endopeptidase activity"/>
    <property type="evidence" value="ECO:0007669"/>
    <property type="project" value="InterPro"/>
</dbReference>
<dbReference type="Pfam" id="PF00656">
    <property type="entry name" value="Peptidase_C14"/>
    <property type="match status" value="1"/>
</dbReference>
<dbReference type="GO" id="GO:0006508">
    <property type="term" value="P:proteolysis"/>
    <property type="evidence" value="ECO:0007669"/>
    <property type="project" value="InterPro"/>
</dbReference>
<dbReference type="SUPFAM" id="SSF52129">
    <property type="entry name" value="Caspase-like"/>
    <property type="match status" value="1"/>
</dbReference>
<accession>A0AAD6U9W6</accession>
<evidence type="ECO:0000256" key="1">
    <source>
        <dbReference type="ARBA" id="ARBA00009005"/>
    </source>
</evidence>
<keyword evidence="2" id="KW-0053">Apoptosis</keyword>
<proteinExistence type="inferred from homology"/>
<sequence>MDSPSSSTTTLTAVPPGRKRALLIGIRTASTEGYSVLRAAHVDVCKMNQLLIQVYQYEPADIQILIDDGIDGHRQPTRANILLAIEELVKDVKDGDSLVFHYSGHSTQVAANSRSNSEEDGMDECIVPLDGEERKIIDNELYNALVKPLHHISAHLVAILDTCHSGSLLDLPHYWCNRLYMPWMDRGKRMSEELWHGVARRGARFSSLIGGYPCSTVTPDSNAPPYTTQRCEHRLPIPRRHSYRVDEEVAGVDVQPTFAKEWLLEDELRRCESPVGRFPCNGWCRSRPDIEAPVLDVISLASCQDSQSAWEEDDGQTSMTSLFVDLLRENPNRSIKEVLERVSHATYEMAMERHRRSKLQKTKRKHYIRNIKCRIGGLERAQRSTASLAPRASEPRKLAAAPTFPHPRTQSVLVARLVEFIAVLKQKLRDPRLRGGYDMDAVQNPELSSHRPLDMGRMWRM</sequence>
<evidence type="ECO:0000256" key="3">
    <source>
        <dbReference type="ARBA" id="ARBA00022807"/>
    </source>
</evidence>